<evidence type="ECO:0000313" key="2">
    <source>
        <dbReference type="Proteomes" id="UP000255233"/>
    </source>
</evidence>
<reference evidence="1 2" key="1">
    <citation type="submission" date="2018-06" db="EMBL/GenBank/DDBJ databases">
        <authorList>
            <consortium name="Pathogen Informatics"/>
            <person name="Doyle S."/>
        </authorList>
    </citation>
    <scope>NUCLEOTIDE SEQUENCE [LARGE SCALE GENOMIC DNA]</scope>
    <source>
        <strain evidence="1 2">NCTC11190</strain>
    </source>
</reference>
<dbReference type="STRING" id="880526.GCA_000427365_01742"/>
<gene>
    <name evidence="1" type="ORF">NCTC11190_02076</name>
</gene>
<protein>
    <recommendedName>
        <fullName evidence="3">AsmA-like C-terminal domain-containing protein</fullName>
    </recommendedName>
</protein>
<sequence length="536" mass="58938">MKIAIYILLGTVILLFFAVFGVERWLEAKIRRAAVRETAGLTGGTLRLEIGRVRVSLLHRAVTLYDMTIGADTSKTGRCLPGVDSLGAEIDKIALRSVRFRFGGTSPYIDVGSLEINGLRVTLATDGQNPAGTTKMPAAQEICDRITQRTGDLTIGRIRLRNADVRISDGIRNSYAAKGLSAEADRFRMAGGQTVQPYFCDDIRLSADKVSARFPTTAQLFEADTFRAGLRDGGLSMRHARLIPQYGKAEYAWKTIRHTDWTQALAGSIEAGGIDFGLLWNDTLLSIDRVEVKDVEIASYKNRRIVRQERFKPMLHEMVRNAPFGLSVGRIGIANGHAVYEELSAAGEKPGRIVFDNLNGVFRGITNRPGTADAVYTLTATGRVMDAALLRVACRFPAHPSNDRFEAEGTLGPANLRIFNRILEPLAEAGVRSGHLDGLSFAITGDGREAEVEMKMRYTDLSVTMLREDAGGRKRERRLMSGLVNLMLIKSSNPDRKGLRIVRSTAVRDTSRSQFNYLWKTLLTGIKGSVGFPGAK</sequence>
<proteinExistence type="predicted"/>
<keyword evidence="2" id="KW-1185">Reference proteome</keyword>
<evidence type="ECO:0000313" key="1">
    <source>
        <dbReference type="EMBL" id="SUE34840.1"/>
    </source>
</evidence>
<dbReference type="Proteomes" id="UP000255233">
    <property type="component" value="Unassembled WGS sequence"/>
</dbReference>
<accession>A0A379MVD8</accession>
<name>A0A379MVD8_9BACT</name>
<dbReference type="OrthoDB" id="1117635at2"/>
<dbReference type="AlphaFoldDB" id="A0A379MVD8"/>
<organism evidence="1 2">
    <name type="scientific">Rikenella microfusus</name>
    <dbReference type="NCBI Taxonomy" id="28139"/>
    <lineage>
        <taxon>Bacteria</taxon>
        <taxon>Pseudomonadati</taxon>
        <taxon>Bacteroidota</taxon>
        <taxon>Bacteroidia</taxon>
        <taxon>Bacteroidales</taxon>
        <taxon>Rikenellaceae</taxon>
        <taxon>Rikenella</taxon>
    </lineage>
</organism>
<evidence type="ECO:0008006" key="3">
    <source>
        <dbReference type="Google" id="ProtNLM"/>
    </source>
</evidence>
<dbReference type="EMBL" id="UGVL01000001">
    <property type="protein sequence ID" value="SUE34840.1"/>
    <property type="molecule type" value="Genomic_DNA"/>
</dbReference>
<dbReference type="RefSeq" id="WP_027291365.1">
    <property type="nucleotide sequence ID" value="NZ_UGVL01000001.1"/>
</dbReference>